<dbReference type="RefSeq" id="WP_150405303.1">
    <property type="nucleotide sequence ID" value="NZ_VXLC01000015.1"/>
</dbReference>
<gene>
    <name evidence="2" type="ORF">F3087_29405</name>
</gene>
<accession>A0A5N0EC82</accession>
<sequence length="202" mass="22508">MSDHRIDDRQAISELMTGWIHRDREQWDELAGLFHEDATLRILWFAGSAHDFIDGSRRMGHGPLRSKHFIGAPAIRFAGDRAFVETNAILLAELTGAGIGATIHNRFLDRVSRRDGSWRIEQRDSVYDMGGFTYPFGVAGAPDIDAQALADRHPREYAALAYLLETAGHPVTGTYPTRFGEQEAAILEAGSAWLAETHLAHR</sequence>
<dbReference type="Pfam" id="PF13577">
    <property type="entry name" value="SnoaL_4"/>
    <property type="match status" value="1"/>
</dbReference>
<dbReference type="AlphaFoldDB" id="A0A5N0EC82"/>
<dbReference type="CDD" id="cd00531">
    <property type="entry name" value="NTF2_like"/>
    <property type="match status" value="1"/>
</dbReference>
<comment type="caution">
    <text evidence="2">The sequence shown here is derived from an EMBL/GenBank/DDBJ whole genome shotgun (WGS) entry which is preliminary data.</text>
</comment>
<dbReference type="OrthoDB" id="1492465at2"/>
<name>A0A5N0EC82_9NOCA</name>
<evidence type="ECO:0000313" key="3">
    <source>
        <dbReference type="Proteomes" id="UP000323876"/>
    </source>
</evidence>
<protein>
    <submittedName>
        <fullName evidence="2">Nuclear transport factor 2 family protein</fullName>
    </submittedName>
</protein>
<evidence type="ECO:0000259" key="1">
    <source>
        <dbReference type="Pfam" id="PF13577"/>
    </source>
</evidence>
<dbReference type="InterPro" id="IPR032710">
    <property type="entry name" value="NTF2-like_dom_sf"/>
</dbReference>
<feature type="domain" description="SnoaL-like" evidence="1">
    <location>
        <begin position="5"/>
        <end position="123"/>
    </location>
</feature>
<dbReference type="EMBL" id="VXLC01000015">
    <property type="protein sequence ID" value="KAA8885745.1"/>
    <property type="molecule type" value="Genomic_DNA"/>
</dbReference>
<dbReference type="Proteomes" id="UP000323876">
    <property type="component" value="Unassembled WGS sequence"/>
</dbReference>
<reference evidence="2 3" key="1">
    <citation type="submission" date="2019-09" db="EMBL/GenBank/DDBJ databases">
        <authorList>
            <person name="Wang X."/>
        </authorList>
    </citation>
    <scope>NUCLEOTIDE SEQUENCE [LARGE SCALE GENOMIC DNA]</scope>
    <source>
        <strain evidence="2 3">CICC 11023</strain>
    </source>
</reference>
<dbReference type="SUPFAM" id="SSF54427">
    <property type="entry name" value="NTF2-like"/>
    <property type="match status" value="1"/>
</dbReference>
<dbReference type="Gene3D" id="3.10.450.50">
    <property type="match status" value="1"/>
</dbReference>
<keyword evidence="3" id="KW-1185">Reference proteome</keyword>
<evidence type="ECO:0000313" key="2">
    <source>
        <dbReference type="EMBL" id="KAA8885745.1"/>
    </source>
</evidence>
<dbReference type="InterPro" id="IPR037401">
    <property type="entry name" value="SnoaL-like"/>
</dbReference>
<proteinExistence type="predicted"/>
<organism evidence="2 3">
    <name type="scientific">Nocardia colli</name>
    <dbReference type="NCBI Taxonomy" id="2545717"/>
    <lineage>
        <taxon>Bacteria</taxon>
        <taxon>Bacillati</taxon>
        <taxon>Actinomycetota</taxon>
        <taxon>Actinomycetes</taxon>
        <taxon>Mycobacteriales</taxon>
        <taxon>Nocardiaceae</taxon>
        <taxon>Nocardia</taxon>
    </lineage>
</organism>